<reference evidence="2 3" key="1">
    <citation type="submission" date="2016-10" db="EMBL/GenBank/DDBJ databases">
        <authorList>
            <person name="Varghese N."/>
            <person name="Submissions S."/>
        </authorList>
    </citation>
    <scope>NUCLEOTIDE SEQUENCE [LARGE SCALE GENOMIC DNA]</scope>
    <source>
        <strain evidence="2 3">RHA_55</strain>
    </source>
</reference>
<evidence type="ECO:0000313" key="2">
    <source>
        <dbReference type="EMBL" id="SDS88347.1"/>
    </source>
</evidence>
<dbReference type="Proteomes" id="UP000198963">
    <property type="component" value="Chromosome I"/>
</dbReference>
<sequence>MYQLNYHSISQPSLGISDLENILETANAVNLEKNITGCLIFHNNRFVQILEGEKKDVLFVYKKIQEDQRHHTVTLLWENQVDNRCFPEWNMAYHQPNKSNLVEFVNNLFLLTELSNSSTTSLLSFWSTVRKIVNDDKIKLYDSV</sequence>
<dbReference type="Gene3D" id="3.30.70.100">
    <property type="match status" value="1"/>
</dbReference>
<evidence type="ECO:0000313" key="3">
    <source>
        <dbReference type="Proteomes" id="UP000198963"/>
    </source>
</evidence>
<dbReference type="GO" id="GO:0009882">
    <property type="term" value="F:blue light photoreceptor activity"/>
    <property type="evidence" value="ECO:0007669"/>
    <property type="project" value="InterPro"/>
</dbReference>
<dbReference type="STRING" id="1249933.SAMN04489797_2661"/>
<dbReference type="SMART" id="SM01034">
    <property type="entry name" value="BLUF"/>
    <property type="match status" value="1"/>
</dbReference>
<dbReference type="EMBL" id="LT629774">
    <property type="protein sequence ID" value="SDS88347.1"/>
    <property type="molecule type" value="Genomic_DNA"/>
</dbReference>
<proteinExistence type="predicted"/>
<dbReference type="InterPro" id="IPR007024">
    <property type="entry name" value="BLUF_domain"/>
</dbReference>
<dbReference type="GO" id="GO:0071949">
    <property type="term" value="F:FAD binding"/>
    <property type="evidence" value="ECO:0007669"/>
    <property type="project" value="InterPro"/>
</dbReference>
<name>A0A1H1VTV7_9FLAO</name>
<dbReference type="Pfam" id="PF04940">
    <property type="entry name" value="BLUF"/>
    <property type="match status" value="1"/>
</dbReference>
<dbReference type="PROSITE" id="PS50925">
    <property type="entry name" value="BLUF"/>
    <property type="match status" value="1"/>
</dbReference>
<protein>
    <submittedName>
        <fullName evidence="2">Sensors of blue-light using FAD</fullName>
    </submittedName>
</protein>
<dbReference type="SUPFAM" id="SSF54975">
    <property type="entry name" value="Acylphosphatase/BLUF domain-like"/>
    <property type="match status" value="1"/>
</dbReference>
<dbReference type="InterPro" id="IPR036046">
    <property type="entry name" value="Acylphosphatase-like_dom_sf"/>
</dbReference>
<feature type="domain" description="BLUF" evidence="1">
    <location>
        <begin position="1"/>
        <end position="92"/>
    </location>
</feature>
<gene>
    <name evidence="2" type="ORF">SAMN04489797_2661</name>
</gene>
<organism evidence="2 3">
    <name type="scientific">Winogradskyella sediminis</name>
    <dbReference type="NCBI Taxonomy" id="1382466"/>
    <lineage>
        <taxon>Bacteria</taxon>
        <taxon>Pseudomonadati</taxon>
        <taxon>Bacteroidota</taxon>
        <taxon>Flavobacteriia</taxon>
        <taxon>Flavobacteriales</taxon>
        <taxon>Flavobacteriaceae</taxon>
        <taxon>Winogradskyella</taxon>
    </lineage>
</organism>
<keyword evidence="3" id="KW-1185">Reference proteome</keyword>
<dbReference type="RefSeq" id="WP_092447152.1">
    <property type="nucleotide sequence ID" value="NZ_JBLXFM010000003.1"/>
</dbReference>
<evidence type="ECO:0000259" key="1">
    <source>
        <dbReference type="PROSITE" id="PS50925"/>
    </source>
</evidence>
<accession>A0A1H1VTV7</accession>
<dbReference type="AlphaFoldDB" id="A0A1H1VTV7"/>